<accession>A0A6G1HJ02</accession>
<evidence type="ECO:0000313" key="2">
    <source>
        <dbReference type="Proteomes" id="UP000799640"/>
    </source>
</evidence>
<name>A0A6G1HJ02_9PEZI</name>
<dbReference type="AlphaFoldDB" id="A0A6G1HJ02"/>
<dbReference type="Proteomes" id="UP000799640">
    <property type="component" value="Unassembled WGS sequence"/>
</dbReference>
<evidence type="ECO:0000313" key="1">
    <source>
        <dbReference type="EMBL" id="KAF2395990.1"/>
    </source>
</evidence>
<dbReference type="EMBL" id="ML996709">
    <property type="protein sequence ID" value="KAF2395990.1"/>
    <property type="molecule type" value="Genomic_DNA"/>
</dbReference>
<sequence length="177" mass="19801">MCLWGNFFSNCLSFLHHRADCQAATASAHEPAFSKLMPSICQPTAFPCKATGVVTSEEEQIARERTAREACPRRRSYTSCGPVGLLRSFRRCRLQEHQTDLTIRTALGRRFLSPKFNPSAKRIPWGPYLSDLETYSPDMGKASLSQGSFNLGHSSRGSTDPVWRIADAQKINRIGTY</sequence>
<protein>
    <submittedName>
        <fullName evidence="1">Uncharacterized protein</fullName>
    </submittedName>
</protein>
<gene>
    <name evidence="1" type="ORF">EJ06DRAFT_252969</name>
</gene>
<reference evidence="1" key="1">
    <citation type="journal article" date="2020" name="Stud. Mycol.">
        <title>101 Dothideomycetes genomes: a test case for predicting lifestyles and emergence of pathogens.</title>
        <authorList>
            <person name="Haridas S."/>
            <person name="Albert R."/>
            <person name="Binder M."/>
            <person name="Bloem J."/>
            <person name="Labutti K."/>
            <person name="Salamov A."/>
            <person name="Andreopoulos B."/>
            <person name="Baker S."/>
            <person name="Barry K."/>
            <person name="Bills G."/>
            <person name="Bluhm B."/>
            <person name="Cannon C."/>
            <person name="Castanera R."/>
            <person name="Culley D."/>
            <person name="Daum C."/>
            <person name="Ezra D."/>
            <person name="Gonzalez J."/>
            <person name="Henrissat B."/>
            <person name="Kuo A."/>
            <person name="Liang C."/>
            <person name="Lipzen A."/>
            <person name="Lutzoni F."/>
            <person name="Magnuson J."/>
            <person name="Mondo S."/>
            <person name="Nolan M."/>
            <person name="Ohm R."/>
            <person name="Pangilinan J."/>
            <person name="Park H.-J."/>
            <person name="Ramirez L."/>
            <person name="Alfaro M."/>
            <person name="Sun H."/>
            <person name="Tritt A."/>
            <person name="Yoshinaga Y."/>
            <person name="Zwiers L.-H."/>
            <person name="Turgeon B."/>
            <person name="Goodwin S."/>
            <person name="Spatafora J."/>
            <person name="Crous P."/>
            <person name="Grigoriev I."/>
        </authorList>
    </citation>
    <scope>NUCLEOTIDE SEQUENCE</scope>
    <source>
        <strain evidence="1">CBS 262.69</strain>
    </source>
</reference>
<organism evidence="1 2">
    <name type="scientific">Trichodelitschia bisporula</name>
    <dbReference type="NCBI Taxonomy" id="703511"/>
    <lineage>
        <taxon>Eukaryota</taxon>
        <taxon>Fungi</taxon>
        <taxon>Dikarya</taxon>
        <taxon>Ascomycota</taxon>
        <taxon>Pezizomycotina</taxon>
        <taxon>Dothideomycetes</taxon>
        <taxon>Dothideomycetes incertae sedis</taxon>
        <taxon>Phaeotrichales</taxon>
        <taxon>Phaeotrichaceae</taxon>
        <taxon>Trichodelitschia</taxon>
    </lineage>
</organism>
<keyword evidence="2" id="KW-1185">Reference proteome</keyword>
<proteinExistence type="predicted"/>